<name>A0ABY6KYF6_9ARAC</name>
<protein>
    <submittedName>
        <fullName evidence="1">Uncharacterized protein</fullName>
    </submittedName>
</protein>
<sequence length="86" mass="10183">MITYHRNISRNYISQQQLSDILIPRISNIQRLNYFRHIMRANGLKKKGDVRKIEGKRGRLAMSWLEGVKKTTGRSLNELRVMITNR</sequence>
<keyword evidence="2" id="KW-1185">Reference proteome</keyword>
<organism evidence="1 2">
    <name type="scientific">Cordylochernes scorpioides</name>
    <dbReference type="NCBI Taxonomy" id="51811"/>
    <lineage>
        <taxon>Eukaryota</taxon>
        <taxon>Metazoa</taxon>
        <taxon>Ecdysozoa</taxon>
        <taxon>Arthropoda</taxon>
        <taxon>Chelicerata</taxon>
        <taxon>Arachnida</taxon>
        <taxon>Pseudoscorpiones</taxon>
        <taxon>Cheliferoidea</taxon>
        <taxon>Chernetidae</taxon>
        <taxon>Cordylochernes</taxon>
    </lineage>
</organism>
<gene>
    <name evidence="1" type="ORF">LAZ67_10002466</name>
</gene>
<dbReference type="EMBL" id="CP092872">
    <property type="protein sequence ID" value="UYV73282.1"/>
    <property type="molecule type" value="Genomic_DNA"/>
</dbReference>
<accession>A0ABY6KYF6</accession>
<evidence type="ECO:0000313" key="1">
    <source>
        <dbReference type="EMBL" id="UYV73282.1"/>
    </source>
</evidence>
<dbReference type="Proteomes" id="UP001235939">
    <property type="component" value="Chromosome 10"/>
</dbReference>
<proteinExistence type="predicted"/>
<reference evidence="1 2" key="1">
    <citation type="submission" date="2022-01" db="EMBL/GenBank/DDBJ databases">
        <title>A chromosomal length assembly of Cordylochernes scorpioides.</title>
        <authorList>
            <person name="Zeh D."/>
            <person name="Zeh J."/>
        </authorList>
    </citation>
    <scope>NUCLEOTIDE SEQUENCE [LARGE SCALE GENOMIC DNA]</scope>
    <source>
        <strain evidence="1">IN4F17</strain>
        <tissue evidence="1">Whole Body</tissue>
    </source>
</reference>
<evidence type="ECO:0000313" key="2">
    <source>
        <dbReference type="Proteomes" id="UP001235939"/>
    </source>
</evidence>